<evidence type="ECO:0000313" key="1">
    <source>
        <dbReference type="EMBL" id="SCB55705.1"/>
    </source>
</evidence>
<reference evidence="2" key="1">
    <citation type="submission" date="2016-08" db="EMBL/GenBank/DDBJ databases">
        <authorList>
            <person name="Varghese N."/>
            <person name="Submissions Spin"/>
        </authorList>
    </citation>
    <scope>NUCLEOTIDE SEQUENCE [LARGE SCALE GENOMIC DNA]</scope>
    <source>
        <strain evidence="2">ERR11</strain>
    </source>
</reference>
<dbReference type="EMBL" id="FMAI01000051">
    <property type="protein sequence ID" value="SCB55705.1"/>
    <property type="molecule type" value="Genomic_DNA"/>
</dbReference>
<organism evidence="1 2">
    <name type="scientific">Bradyrhizobium shewense</name>
    <dbReference type="NCBI Taxonomy" id="1761772"/>
    <lineage>
        <taxon>Bacteria</taxon>
        <taxon>Pseudomonadati</taxon>
        <taxon>Pseudomonadota</taxon>
        <taxon>Alphaproteobacteria</taxon>
        <taxon>Hyphomicrobiales</taxon>
        <taxon>Nitrobacteraceae</taxon>
        <taxon>Bradyrhizobium</taxon>
    </lineage>
</organism>
<sequence>MSRHGSIGRFSGRSLIMISGETKPLPRLRTRPLGTRNTRPVRKQAVCSGDFLAFSQ</sequence>
<name>A0A1C3XU22_9BRAD</name>
<keyword evidence="2" id="KW-1185">Reference proteome</keyword>
<evidence type="ECO:0000313" key="2">
    <source>
        <dbReference type="Proteomes" id="UP000199184"/>
    </source>
</evidence>
<gene>
    <name evidence="1" type="ORF">GA0061098_10511</name>
</gene>
<protein>
    <submittedName>
        <fullName evidence="1">Uncharacterized protein</fullName>
    </submittedName>
</protein>
<accession>A0A1C3XU22</accession>
<dbReference type="Proteomes" id="UP000199184">
    <property type="component" value="Unassembled WGS sequence"/>
</dbReference>
<proteinExistence type="predicted"/>
<dbReference type="AlphaFoldDB" id="A0A1C3XU22"/>